<dbReference type="Pfam" id="PF00582">
    <property type="entry name" value="Usp"/>
    <property type="match status" value="2"/>
</dbReference>
<dbReference type="PATRIC" id="fig|452652.3.peg.7026"/>
<evidence type="ECO:0000313" key="4">
    <source>
        <dbReference type="EMBL" id="BAJ32755.1"/>
    </source>
</evidence>
<proteinExistence type="inferred from homology"/>
<feature type="domain" description="UspA" evidence="3">
    <location>
        <begin position="29"/>
        <end position="162"/>
    </location>
</feature>
<dbReference type="PANTHER" id="PTHR46268:SF6">
    <property type="entry name" value="UNIVERSAL STRESS PROTEIN UP12"/>
    <property type="match status" value="1"/>
</dbReference>
<dbReference type="EMBL" id="AP010968">
    <property type="protein sequence ID" value="BAJ32755.1"/>
    <property type="molecule type" value="Genomic_DNA"/>
</dbReference>
<feature type="region of interest" description="Disordered" evidence="2">
    <location>
        <begin position="1"/>
        <end position="40"/>
    </location>
</feature>
<evidence type="ECO:0000259" key="3">
    <source>
        <dbReference type="Pfam" id="PF00582"/>
    </source>
</evidence>
<dbReference type="eggNOG" id="COG0589">
    <property type="taxonomic scope" value="Bacteria"/>
</dbReference>
<dbReference type="KEGG" id="ksk:KSE_69970"/>
<comment type="similarity">
    <text evidence="1">Belongs to the universal stress protein A family.</text>
</comment>
<accession>E4NKF2</accession>
<sequence length="353" mass="35873">MTGASRGSRCSPRTADGRPAREGDVTTVQKIMSGYDGSPGARAAVRWAGEEAARRGAELTVLRVWPWLGPSEPEGPSTDPVRRAEHEDLEAVAREVAAAHPELAVAVQAAAGPAADALVDAAEEYDLVVLGSQDPGVLAEWLGGSVALAVAGRAGCPVALVRERPAEEDAPLAGPDARLTASAARPVPEGALLTASTGADTGLAVAAPAPPAARQREIVVGVAGESSLPAVEFALAEAASSGGRVRAVHGWDMVPFWAGAPGWVPPDPDVDRQGALIAADLDRMLDTARAAHPGVELGVEAHLGGPADGLLSAAEHADLLVLGRHPRLLGHLGGLVHAAVRRGGAPLVLVPHD</sequence>
<dbReference type="InterPro" id="IPR014729">
    <property type="entry name" value="Rossmann-like_a/b/a_fold"/>
</dbReference>
<reference evidence="4 5" key="1">
    <citation type="journal article" date="2010" name="DNA Res.">
        <title>Genome sequence of Kitasatospora setae NBRC 14216T: an evolutionary snapshot of the family Streptomycetaceae.</title>
        <authorList>
            <person name="Ichikawa N."/>
            <person name="Oguchi A."/>
            <person name="Ikeda H."/>
            <person name="Ishikawa J."/>
            <person name="Kitani S."/>
            <person name="Watanabe Y."/>
            <person name="Nakamura S."/>
            <person name="Katano Y."/>
            <person name="Kishi E."/>
            <person name="Sasagawa M."/>
            <person name="Ankai A."/>
            <person name="Fukui S."/>
            <person name="Hashimoto Y."/>
            <person name="Kamata S."/>
            <person name="Otoguro M."/>
            <person name="Tanikawa S."/>
            <person name="Nihira T."/>
            <person name="Horinouchi S."/>
            <person name="Ohnishi Y."/>
            <person name="Hayakawa M."/>
            <person name="Kuzuyama T."/>
            <person name="Arisawa A."/>
            <person name="Nomoto F."/>
            <person name="Miura H."/>
            <person name="Takahashi Y."/>
            <person name="Fujita N."/>
        </authorList>
    </citation>
    <scope>NUCLEOTIDE SEQUENCE [LARGE SCALE GENOMIC DNA]</scope>
    <source>
        <strain evidence="5">ATCC 33774 / DSM 43861 / JCM 3304 / KCC A-0304 / NBRC 14216 / KM-6054</strain>
    </source>
</reference>
<keyword evidence="5" id="KW-1185">Reference proteome</keyword>
<dbReference type="HOGENOM" id="CLU_049301_2_3_11"/>
<evidence type="ECO:0000256" key="1">
    <source>
        <dbReference type="ARBA" id="ARBA00008791"/>
    </source>
</evidence>
<dbReference type="STRING" id="452652.KSE_69970"/>
<dbReference type="InterPro" id="IPR006015">
    <property type="entry name" value="Universal_stress_UspA"/>
</dbReference>
<dbReference type="Gene3D" id="3.40.50.620">
    <property type="entry name" value="HUPs"/>
    <property type="match status" value="2"/>
</dbReference>
<evidence type="ECO:0000256" key="2">
    <source>
        <dbReference type="SAM" id="MobiDB-lite"/>
    </source>
</evidence>
<organism evidence="4 5">
    <name type="scientific">Kitasatospora setae (strain ATCC 33774 / DSM 43861 / JCM 3304 / KCC A-0304 / NBRC 14216 / KM-6054)</name>
    <name type="common">Streptomyces setae</name>
    <dbReference type="NCBI Taxonomy" id="452652"/>
    <lineage>
        <taxon>Bacteria</taxon>
        <taxon>Bacillati</taxon>
        <taxon>Actinomycetota</taxon>
        <taxon>Actinomycetes</taxon>
        <taxon>Kitasatosporales</taxon>
        <taxon>Streptomycetaceae</taxon>
        <taxon>Kitasatospora</taxon>
    </lineage>
</organism>
<evidence type="ECO:0000313" key="5">
    <source>
        <dbReference type="Proteomes" id="UP000007076"/>
    </source>
</evidence>
<dbReference type="Proteomes" id="UP000007076">
    <property type="component" value="Chromosome"/>
</dbReference>
<dbReference type="InterPro" id="IPR006016">
    <property type="entry name" value="UspA"/>
</dbReference>
<dbReference type="PANTHER" id="PTHR46268">
    <property type="entry name" value="STRESS RESPONSE PROTEIN NHAX"/>
    <property type="match status" value="1"/>
</dbReference>
<name>E4NKF2_KITSK</name>
<feature type="compositionally biased region" description="Basic and acidic residues" evidence="2">
    <location>
        <begin position="15"/>
        <end position="24"/>
    </location>
</feature>
<gene>
    <name evidence="4" type="ordered locus">KSE_69970</name>
</gene>
<dbReference type="AlphaFoldDB" id="E4NKF2"/>
<feature type="domain" description="UspA" evidence="3">
    <location>
        <begin position="216"/>
        <end position="351"/>
    </location>
</feature>
<dbReference type="SUPFAM" id="SSF52402">
    <property type="entry name" value="Adenine nucleotide alpha hydrolases-like"/>
    <property type="match status" value="2"/>
</dbReference>
<protein>
    <recommendedName>
        <fullName evidence="3">UspA domain-containing protein</fullName>
    </recommendedName>
</protein>
<dbReference type="PRINTS" id="PR01438">
    <property type="entry name" value="UNVRSLSTRESS"/>
</dbReference>